<keyword evidence="1" id="KW-0805">Transcription regulation</keyword>
<dbReference type="InterPro" id="IPR009057">
    <property type="entry name" value="Homeodomain-like_sf"/>
</dbReference>
<organism evidence="5 6">
    <name type="scientific">Undibacterium luofuense</name>
    <dbReference type="NCBI Taxonomy" id="2828733"/>
    <lineage>
        <taxon>Bacteria</taxon>
        <taxon>Pseudomonadati</taxon>
        <taxon>Pseudomonadota</taxon>
        <taxon>Betaproteobacteria</taxon>
        <taxon>Burkholderiales</taxon>
        <taxon>Oxalobacteraceae</taxon>
        <taxon>Undibacterium</taxon>
    </lineage>
</organism>
<dbReference type="InterPro" id="IPR050204">
    <property type="entry name" value="AraC_XylS_family_regulators"/>
</dbReference>
<evidence type="ECO:0000259" key="4">
    <source>
        <dbReference type="PROSITE" id="PS01124"/>
    </source>
</evidence>
<dbReference type="Pfam" id="PF12852">
    <property type="entry name" value="Cupin_6"/>
    <property type="match status" value="1"/>
</dbReference>
<dbReference type="InterPro" id="IPR018060">
    <property type="entry name" value="HTH_AraC"/>
</dbReference>
<reference evidence="5" key="1">
    <citation type="submission" date="2021-04" db="EMBL/GenBank/DDBJ databases">
        <title>novel species isolated from subtropical streams in China.</title>
        <authorList>
            <person name="Lu H."/>
        </authorList>
    </citation>
    <scope>NUCLEOTIDE SEQUENCE</scope>
    <source>
        <strain evidence="5">LFS511W</strain>
    </source>
</reference>
<dbReference type="GO" id="GO:0003700">
    <property type="term" value="F:DNA-binding transcription factor activity"/>
    <property type="evidence" value="ECO:0007669"/>
    <property type="project" value="InterPro"/>
</dbReference>
<dbReference type="GO" id="GO:0043565">
    <property type="term" value="F:sequence-specific DNA binding"/>
    <property type="evidence" value="ECO:0007669"/>
    <property type="project" value="InterPro"/>
</dbReference>
<evidence type="ECO:0000313" key="5">
    <source>
        <dbReference type="EMBL" id="MBR7781555.1"/>
    </source>
</evidence>
<dbReference type="AlphaFoldDB" id="A0A941I6G2"/>
<gene>
    <name evidence="5" type="ORF">KDM89_05360</name>
</gene>
<keyword evidence="6" id="KW-1185">Reference proteome</keyword>
<comment type="caution">
    <text evidence="5">The sequence shown here is derived from an EMBL/GenBank/DDBJ whole genome shotgun (WGS) entry which is preliminary data.</text>
</comment>
<proteinExistence type="predicted"/>
<name>A0A941I6G2_9BURK</name>
<dbReference type="SUPFAM" id="SSF46689">
    <property type="entry name" value="Homeodomain-like"/>
    <property type="match status" value="2"/>
</dbReference>
<accession>A0A941I6G2</accession>
<sequence>MPDHDFSPDRLGELLDQFRIRARLFHAGSLCGHQHFAAEPGRAFMHVLRHGELEVQHPGVDGKLTQVRLQEPSLLFYARPVAHSFIHAPEESADFVCATLEFDGGDENPLVQALPPVLILPLAQCRGLEKTLELLFAETEAVACGSALLAGRLFEVLLVQLLRWLLQYPQQAGIQRGMLAGLADPRLAKVILAMHRDPAADWTLERMAGTAAMSRSAFAASFKTITGSTPAAYLSDWRLTRAISLMRSGKPLAVVAAACGFAGQSSLNKAFRLRYGCAPGAWLRQQREQKT</sequence>
<dbReference type="InterPro" id="IPR018062">
    <property type="entry name" value="HTH_AraC-typ_CS"/>
</dbReference>
<dbReference type="PANTHER" id="PTHR46796:SF7">
    <property type="entry name" value="ARAC FAMILY TRANSCRIPTIONAL REGULATOR"/>
    <property type="match status" value="1"/>
</dbReference>
<dbReference type="RefSeq" id="WP_212686914.1">
    <property type="nucleotide sequence ID" value="NZ_JAGSPN010000003.1"/>
</dbReference>
<protein>
    <submittedName>
        <fullName evidence="5">AraC family transcriptional regulator</fullName>
    </submittedName>
</protein>
<dbReference type="PROSITE" id="PS01124">
    <property type="entry name" value="HTH_ARAC_FAMILY_2"/>
    <property type="match status" value="1"/>
</dbReference>
<dbReference type="SMART" id="SM00342">
    <property type="entry name" value="HTH_ARAC"/>
    <property type="match status" value="1"/>
</dbReference>
<dbReference type="Gene3D" id="1.10.10.60">
    <property type="entry name" value="Homeodomain-like"/>
    <property type="match status" value="1"/>
</dbReference>
<keyword evidence="3" id="KW-0804">Transcription</keyword>
<dbReference type="Pfam" id="PF12833">
    <property type="entry name" value="HTH_18"/>
    <property type="match status" value="1"/>
</dbReference>
<dbReference type="InterPro" id="IPR032783">
    <property type="entry name" value="AraC_lig"/>
</dbReference>
<evidence type="ECO:0000256" key="2">
    <source>
        <dbReference type="ARBA" id="ARBA00023125"/>
    </source>
</evidence>
<dbReference type="PROSITE" id="PS00041">
    <property type="entry name" value="HTH_ARAC_FAMILY_1"/>
    <property type="match status" value="1"/>
</dbReference>
<evidence type="ECO:0000256" key="1">
    <source>
        <dbReference type="ARBA" id="ARBA00023015"/>
    </source>
</evidence>
<dbReference type="EMBL" id="JAGSPN010000003">
    <property type="protein sequence ID" value="MBR7781555.1"/>
    <property type="molecule type" value="Genomic_DNA"/>
</dbReference>
<evidence type="ECO:0000313" key="6">
    <source>
        <dbReference type="Proteomes" id="UP000680067"/>
    </source>
</evidence>
<keyword evidence="2" id="KW-0238">DNA-binding</keyword>
<feature type="domain" description="HTH araC/xylS-type" evidence="4">
    <location>
        <begin position="188"/>
        <end position="285"/>
    </location>
</feature>
<dbReference type="PANTHER" id="PTHR46796">
    <property type="entry name" value="HTH-TYPE TRANSCRIPTIONAL ACTIVATOR RHAS-RELATED"/>
    <property type="match status" value="1"/>
</dbReference>
<evidence type="ECO:0000256" key="3">
    <source>
        <dbReference type="ARBA" id="ARBA00023163"/>
    </source>
</evidence>
<dbReference type="Proteomes" id="UP000680067">
    <property type="component" value="Unassembled WGS sequence"/>
</dbReference>